<dbReference type="GO" id="GO:0022857">
    <property type="term" value="F:transmembrane transporter activity"/>
    <property type="evidence" value="ECO:0007669"/>
    <property type="project" value="UniProtKB-UniRule"/>
</dbReference>
<dbReference type="GO" id="GO:0005886">
    <property type="term" value="C:plasma membrane"/>
    <property type="evidence" value="ECO:0007669"/>
    <property type="project" value="UniProtKB-SubCell"/>
</dbReference>
<dbReference type="PANTHER" id="PTHR12385:SF4">
    <property type="entry name" value="PROTEIN PNS1"/>
    <property type="match status" value="1"/>
</dbReference>
<reference evidence="7" key="1">
    <citation type="submission" date="2021-01" db="EMBL/GenBank/DDBJ databases">
        <authorList>
            <person name="Corre E."/>
            <person name="Pelletier E."/>
            <person name="Niang G."/>
            <person name="Scheremetjew M."/>
            <person name="Finn R."/>
            <person name="Kale V."/>
            <person name="Holt S."/>
            <person name="Cochrane G."/>
            <person name="Meng A."/>
            <person name="Brown T."/>
            <person name="Cohen L."/>
        </authorList>
    </citation>
    <scope>NUCLEOTIDE SEQUENCE</scope>
    <source>
        <strain evidence="7">10249 10 AB</strain>
    </source>
</reference>
<name>A0A7S4AAS7_9STRA</name>
<dbReference type="AlphaFoldDB" id="A0A7S4AAS7"/>
<feature type="transmembrane region" description="Helical" evidence="6">
    <location>
        <begin position="354"/>
        <end position="379"/>
    </location>
</feature>
<protein>
    <recommendedName>
        <fullName evidence="6">Choline transporter-like protein</fullName>
    </recommendedName>
</protein>
<evidence type="ECO:0000256" key="6">
    <source>
        <dbReference type="RuleBase" id="RU368066"/>
    </source>
</evidence>
<evidence type="ECO:0000256" key="1">
    <source>
        <dbReference type="ARBA" id="ARBA00004141"/>
    </source>
</evidence>
<sequence length="558" mass="62150">MSGPAKIATAEAEFATNVDFDADTTENGMDSLVEPLLPPVVPPDTSASVLDSNIVETDAVATLIEFNESEWDHGETQPERCRDWFWGFLFLSQFAVVLVLAIMGIQNMAKEYSESMAGDDDDHHDSGYNVDQRNMLLVLSLVGSAIAISSFLINVLLGAFASMLIQISLVVPPLSCFVTAVASLLTLNVPVAFFSLIMSAMGAYYAFEVWNKIPFATANLKIALSAIGDNHGLWALAYAVSMQACVWMLLWCSAVAELVKYSSSWVFDCTSSVDDEISEPVCRVSTPGAFIALGMIFSFFWTNQVLNNIFHTTIAGVVGTWWFNPEEETQSARRRSGWCGCRPAIYDSWIRSNFYSFGSICFGSSLVGVLKVLQFIVHFGRKRRQEQRRLDDTGPNATDFLCCLLQFLVDKLELIMEYFNSWAFVYVGLYGYDYWSAGKQVKTLFMERGWDVIVNDELVTRSLSMMSWLISLVTGLVGVFLGYAFLGLGFGIFPLFFFSVFLGRASCQVLFGVVTSAVDTVVVCFAESPNQLRNKHDPELFRDLIHAWRKAYPEDCGF</sequence>
<evidence type="ECO:0000313" key="7">
    <source>
        <dbReference type="EMBL" id="CAE0709158.1"/>
    </source>
</evidence>
<gene>
    <name evidence="7" type="ORF">PAUS00366_LOCUS1878</name>
</gene>
<keyword evidence="4 6" id="KW-1133">Transmembrane helix</keyword>
<comment type="similarity">
    <text evidence="2 6">Belongs to the CTL (choline transporter-like) family.</text>
</comment>
<comment type="subcellular location">
    <subcellularLocation>
        <location evidence="6">Cell membrane</location>
        <topology evidence="6">Multi-pass membrane protein</topology>
    </subcellularLocation>
    <subcellularLocation>
        <location evidence="1">Membrane</location>
        <topology evidence="1">Multi-pass membrane protein</topology>
    </subcellularLocation>
</comment>
<dbReference type="InterPro" id="IPR007603">
    <property type="entry name" value="Choline_transptr-like"/>
</dbReference>
<feature type="transmembrane region" description="Helical" evidence="6">
    <location>
        <begin position="232"/>
        <end position="256"/>
    </location>
</feature>
<keyword evidence="3 6" id="KW-0812">Transmembrane</keyword>
<dbReference type="EMBL" id="HBIX01002498">
    <property type="protein sequence ID" value="CAE0709158.1"/>
    <property type="molecule type" value="Transcribed_RNA"/>
</dbReference>
<feature type="transmembrane region" description="Helical" evidence="6">
    <location>
        <begin position="468"/>
        <end position="497"/>
    </location>
</feature>
<evidence type="ECO:0000256" key="2">
    <source>
        <dbReference type="ARBA" id="ARBA00007168"/>
    </source>
</evidence>
<keyword evidence="5 6" id="KW-0472">Membrane</keyword>
<feature type="transmembrane region" description="Helical" evidence="6">
    <location>
        <begin position="164"/>
        <end position="185"/>
    </location>
</feature>
<proteinExistence type="inferred from homology"/>
<feature type="transmembrane region" description="Helical" evidence="6">
    <location>
        <begin position="135"/>
        <end position="157"/>
    </location>
</feature>
<evidence type="ECO:0000256" key="3">
    <source>
        <dbReference type="ARBA" id="ARBA00022692"/>
    </source>
</evidence>
<comment type="function">
    <text evidence="6">Choline transporter.</text>
</comment>
<feature type="transmembrane region" description="Helical" evidence="6">
    <location>
        <begin position="84"/>
        <end position="105"/>
    </location>
</feature>
<accession>A0A7S4AAS7</accession>
<dbReference type="PANTHER" id="PTHR12385">
    <property type="entry name" value="CHOLINE TRANSPORTER-LIKE (SLC FAMILY 44)"/>
    <property type="match status" value="1"/>
</dbReference>
<evidence type="ECO:0000256" key="4">
    <source>
        <dbReference type="ARBA" id="ARBA00022989"/>
    </source>
</evidence>
<organism evidence="7">
    <name type="scientific">Pseudo-nitzschia australis</name>
    <dbReference type="NCBI Taxonomy" id="44445"/>
    <lineage>
        <taxon>Eukaryota</taxon>
        <taxon>Sar</taxon>
        <taxon>Stramenopiles</taxon>
        <taxon>Ochrophyta</taxon>
        <taxon>Bacillariophyta</taxon>
        <taxon>Bacillariophyceae</taxon>
        <taxon>Bacillariophycidae</taxon>
        <taxon>Bacillariales</taxon>
        <taxon>Bacillariaceae</taxon>
        <taxon>Pseudo-nitzschia</taxon>
    </lineage>
</organism>
<dbReference type="Pfam" id="PF04515">
    <property type="entry name" value="Choline_transpo"/>
    <property type="match status" value="1"/>
</dbReference>
<feature type="transmembrane region" description="Helical" evidence="6">
    <location>
        <begin position="191"/>
        <end position="211"/>
    </location>
</feature>
<evidence type="ECO:0000256" key="5">
    <source>
        <dbReference type="ARBA" id="ARBA00023136"/>
    </source>
</evidence>